<dbReference type="Proteomes" id="UP000068382">
    <property type="component" value="Unassembled WGS sequence"/>
</dbReference>
<dbReference type="AlphaFoldDB" id="A0A132C223"/>
<proteinExistence type="predicted"/>
<name>A0A132C223_9RHOB</name>
<dbReference type="EMBL" id="LPUY01000025">
    <property type="protein sequence ID" value="KUP94167.1"/>
    <property type="molecule type" value="Genomic_DNA"/>
</dbReference>
<protein>
    <submittedName>
        <fullName evidence="3">Transposase IS116/IS110/IS902 family protein</fullName>
    </submittedName>
</protein>
<keyword evidence="4" id="KW-1185">Reference proteome</keyword>
<evidence type="ECO:0000313" key="3">
    <source>
        <dbReference type="EMBL" id="KUP94167.1"/>
    </source>
</evidence>
<reference evidence="3 4" key="1">
    <citation type="submission" date="2015-12" db="EMBL/GenBank/DDBJ databases">
        <title>Genome sequence of the marine Rhodobacteraceae strain O3.65, Candidatus Tritonibacter horizontis.</title>
        <authorList>
            <person name="Poehlein A."/>
            <person name="Giebel H.A."/>
            <person name="Voget S."/>
            <person name="Brinkhoff T."/>
        </authorList>
    </citation>
    <scope>NUCLEOTIDE SEQUENCE [LARGE SCALE GENOMIC DNA]</scope>
    <source>
        <strain evidence="3 4">O3.65</strain>
    </source>
</reference>
<evidence type="ECO:0000259" key="1">
    <source>
        <dbReference type="Pfam" id="PF01548"/>
    </source>
</evidence>
<dbReference type="PANTHER" id="PTHR33055">
    <property type="entry name" value="TRANSPOSASE FOR INSERTION SEQUENCE ELEMENT IS1111A"/>
    <property type="match status" value="1"/>
</dbReference>
<dbReference type="RefSeq" id="WP_025042441.1">
    <property type="nucleotide sequence ID" value="NZ_LPUY01000025.1"/>
</dbReference>
<evidence type="ECO:0000313" key="4">
    <source>
        <dbReference type="Proteomes" id="UP000068382"/>
    </source>
</evidence>
<gene>
    <name evidence="3" type="ORF">TRIHO_09030</name>
</gene>
<dbReference type="GO" id="GO:0006313">
    <property type="term" value="P:DNA transposition"/>
    <property type="evidence" value="ECO:0007669"/>
    <property type="project" value="InterPro"/>
</dbReference>
<dbReference type="InterPro" id="IPR047650">
    <property type="entry name" value="Transpos_IS110"/>
</dbReference>
<dbReference type="InterPro" id="IPR003346">
    <property type="entry name" value="Transposase_20"/>
</dbReference>
<dbReference type="NCBIfam" id="NF033542">
    <property type="entry name" value="transpos_IS110"/>
    <property type="match status" value="1"/>
</dbReference>
<dbReference type="GeneID" id="93910568"/>
<dbReference type="GO" id="GO:0004803">
    <property type="term" value="F:transposase activity"/>
    <property type="evidence" value="ECO:0007669"/>
    <property type="project" value="InterPro"/>
</dbReference>
<dbReference type="PANTHER" id="PTHR33055:SF3">
    <property type="entry name" value="PUTATIVE TRANSPOSASE FOR IS117-RELATED"/>
    <property type="match status" value="1"/>
</dbReference>
<feature type="domain" description="Transposase IS116/IS110/IS902 C-terminal" evidence="2">
    <location>
        <begin position="219"/>
        <end position="298"/>
    </location>
</feature>
<dbReference type="PATRIC" id="fig|1768241.3.peg.938"/>
<comment type="caution">
    <text evidence="3">The sequence shown here is derived from an EMBL/GenBank/DDBJ whole genome shotgun (WGS) entry which is preliminary data.</text>
</comment>
<accession>A0A132C223</accession>
<dbReference type="Pfam" id="PF02371">
    <property type="entry name" value="Transposase_20"/>
    <property type="match status" value="1"/>
</dbReference>
<evidence type="ECO:0000259" key="2">
    <source>
        <dbReference type="Pfam" id="PF02371"/>
    </source>
</evidence>
<dbReference type="InterPro" id="IPR002525">
    <property type="entry name" value="Transp_IS110-like_N"/>
</dbReference>
<sequence length="352" mass="39672">MAKDSIDELMSIGIDIGKDTFHIVAFDPDGQLVMRKQIKRLALVATFEKLPRCVVGMEACLSAHFVSRTLRKMGFEPRIIPAIYVKPFTKGQKNDYNDAEAIAEAALRPNLPVVPEKSQEQLDLQALHRVRSRLVSRRTATINQIRAFLIEQGITVRKGLRALKNSFETILEERKDEISPRMRTILIGLYGDWLWLDDRIETVSKEIELISRTEENCVNVMTIPGIGPMISTAMVAAIGTGEAFGRGRDFAAWVGLVPRQFSTGGRTVLGRITKRGSRYLRMLFVQAAKVILMRTNRWPDFSFGDWLAKAAERMNRNKLAVALANKLARMAWSILRNKTAFDANRDEIAIGV</sequence>
<dbReference type="GO" id="GO:0003677">
    <property type="term" value="F:DNA binding"/>
    <property type="evidence" value="ECO:0007669"/>
    <property type="project" value="InterPro"/>
</dbReference>
<organism evidence="3 4">
    <name type="scientific">Tritonibacter horizontis</name>
    <dbReference type="NCBI Taxonomy" id="1768241"/>
    <lineage>
        <taxon>Bacteria</taxon>
        <taxon>Pseudomonadati</taxon>
        <taxon>Pseudomonadota</taxon>
        <taxon>Alphaproteobacteria</taxon>
        <taxon>Rhodobacterales</taxon>
        <taxon>Paracoccaceae</taxon>
        <taxon>Tritonibacter</taxon>
    </lineage>
</organism>
<dbReference type="OrthoDB" id="8261795at2"/>
<dbReference type="Pfam" id="PF01548">
    <property type="entry name" value="DEDD_Tnp_IS110"/>
    <property type="match status" value="1"/>
</dbReference>
<feature type="domain" description="Transposase IS110-like N-terminal" evidence="1">
    <location>
        <begin position="12"/>
        <end position="149"/>
    </location>
</feature>